<dbReference type="Gene3D" id="3.30.70.100">
    <property type="match status" value="1"/>
</dbReference>
<dbReference type="PANTHER" id="PTHR41521:SF4">
    <property type="entry name" value="BLR0684 PROTEIN"/>
    <property type="match status" value="1"/>
</dbReference>
<proteinExistence type="predicted"/>
<dbReference type="EMBL" id="RIAR02000001">
    <property type="protein sequence ID" value="NSL87867.1"/>
    <property type="molecule type" value="Genomic_DNA"/>
</dbReference>
<dbReference type="Pfam" id="PF07045">
    <property type="entry name" value="DUF1330"/>
    <property type="match status" value="1"/>
</dbReference>
<dbReference type="SUPFAM" id="SSF54909">
    <property type="entry name" value="Dimeric alpha+beta barrel"/>
    <property type="match status" value="1"/>
</dbReference>
<protein>
    <submittedName>
        <fullName evidence="2">DUF1330 domain-containing protein</fullName>
    </submittedName>
</protein>
<dbReference type="RefSeq" id="WP_127042860.1">
    <property type="nucleotide sequence ID" value="NZ_JAABOK010000013.1"/>
</dbReference>
<keyword evidence="3" id="KW-1185">Reference proteome</keyword>
<name>A0A3S1CWB0_9BACT</name>
<feature type="domain" description="DUF1330" evidence="1">
    <location>
        <begin position="2"/>
        <end position="93"/>
    </location>
</feature>
<dbReference type="AlphaFoldDB" id="A0A3S1CWB0"/>
<dbReference type="InterPro" id="IPR011008">
    <property type="entry name" value="Dimeric_a/b-barrel"/>
</dbReference>
<comment type="caution">
    <text evidence="2">The sequence shown here is derived from an EMBL/GenBank/DDBJ whole genome shotgun (WGS) entry which is preliminary data.</text>
</comment>
<evidence type="ECO:0000259" key="1">
    <source>
        <dbReference type="Pfam" id="PF07045"/>
    </source>
</evidence>
<dbReference type="OrthoDB" id="9806380at2"/>
<gene>
    <name evidence="2" type="ORF">ECE50_013555</name>
</gene>
<evidence type="ECO:0000313" key="3">
    <source>
        <dbReference type="Proteomes" id="UP000281028"/>
    </source>
</evidence>
<dbReference type="InterPro" id="IPR010753">
    <property type="entry name" value="DUF1330"/>
</dbReference>
<sequence>MSVYYINSYDITDPAAYAVYGPQVIQLLQQYGAEVLASDLNAIAVEGTRCHMHAIIRFPSEEAALQCYNDPAYQPLKELRQRATENCRMILAHGK</sequence>
<accession>A0A3S1CWB0</accession>
<organism evidence="2 3">
    <name type="scientific">Chitinophaga solisilvae</name>
    <dbReference type="NCBI Taxonomy" id="1233460"/>
    <lineage>
        <taxon>Bacteria</taxon>
        <taxon>Pseudomonadati</taxon>
        <taxon>Bacteroidota</taxon>
        <taxon>Chitinophagia</taxon>
        <taxon>Chitinophagales</taxon>
        <taxon>Chitinophagaceae</taxon>
        <taxon>Chitinophaga</taxon>
    </lineage>
</organism>
<dbReference type="PANTHER" id="PTHR41521">
    <property type="match status" value="1"/>
</dbReference>
<evidence type="ECO:0000313" key="2">
    <source>
        <dbReference type="EMBL" id="NSL87867.1"/>
    </source>
</evidence>
<dbReference type="Proteomes" id="UP000281028">
    <property type="component" value="Unassembled WGS sequence"/>
</dbReference>
<reference evidence="2" key="1">
    <citation type="submission" date="2020-05" db="EMBL/GenBank/DDBJ databases">
        <title>Chitinophaga laudate sp. nov., isolated from a tropical peat swamp.</title>
        <authorList>
            <person name="Goh C.B.S."/>
            <person name="Lee M.S."/>
            <person name="Parimannan S."/>
            <person name="Pasbakhsh P."/>
            <person name="Yule C.M."/>
            <person name="Rajandas H."/>
            <person name="Loke S."/>
            <person name="Croft L."/>
            <person name="Tan J.B.L."/>
        </authorList>
    </citation>
    <scope>NUCLEOTIDE SEQUENCE</scope>
    <source>
        <strain evidence="2">Mgbs1</strain>
    </source>
</reference>